<dbReference type="Gene3D" id="3.40.50.2300">
    <property type="match status" value="1"/>
</dbReference>
<keyword evidence="9" id="KW-1185">Reference proteome</keyword>
<reference evidence="8 9" key="1">
    <citation type="journal article" date="2011" name="Stand. Genomic Sci.">
        <title>Complete genome sequence of Deinococcus maricopensis type strain (LB-34).</title>
        <authorList>
            <person name="Pukall R."/>
            <person name="Zeytun A."/>
            <person name="Lucas S."/>
            <person name="Lapidus A."/>
            <person name="Hammon N."/>
            <person name="Deshpande S."/>
            <person name="Nolan M."/>
            <person name="Cheng J.F."/>
            <person name="Pitluck S."/>
            <person name="Liolios K."/>
            <person name="Pagani I."/>
            <person name="Mikhailova N."/>
            <person name="Ivanova N."/>
            <person name="Mavromatis K."/>
            <person name="Pati A."/>
            <person name="Tapia R."/>
            <person name="Han C."/>
            <person name="Goodwin L."/>
            <person name="Chen A."/>
            <person name="Palaniappan K."/>
            <person name="Land M."/>
            <person name="Hauser L."/>
            <person name="Chang Y.J."/>
            <person name="Jeffries C.D."/>
            <person name="Brambilla E.M."/>
            <person name="Rohde M."/>
            <person name="Goker M."/>
            <person name="Detter J.C."/>
            <person name="Woyke T."/>
            <person name="Bristow J."/>
            <person name="Eisen J.A."/>
            <person name="Markowitz V."/>
            <person name="Hugenholtz P."/>
            <person name="Kyrpides N.C."/>
            <person name="Klenk H.P."/>
        </authorList>
    </citation>
    <scope>NUCLEOTIDE SEQUENCE [LARGE SCALE GENOMIC DNA]</scope>
    <source>
        <strain evidence="9">DSM 21211 / LMG 22137 / NRRL B-23946 / LB-34</strain>
    </source>
</reference>
<dbReference type="PANTHER" id="PTHR48111">
    <property type="entry name" value="REGULATOR OF RPOS"/>
    <property type="match status" value="1"/>
</dbReference>
<feature type="domain" description="Response regulatory" evidence="7">
    <location>
        <begin position="5"/>
        <end position="118"/>
    </location>
</feature>
<keyword evidence="4" id="KW-0238">DNA-binding</keyword>
<dbReference type="EMBL" id="CP002454">
    <property type="protein sequence ID" value="ADV67463.1"/>
    <property type="molecule type" value="Genomic_DNA"/>
</dbReference>
<keyword evidence="3" id="KW-0805">Transcription regulation</keyword>
<feature type="modified residue" description="4-aspartylphosphate" evidence="6">
    <location>
        <position position="54"/>
    </location>
</feature>
<dbReference type="InterPro" id="IPR001789">
    <property type="entry name" value="Sig_transdc_resp-reg_receiver"/>
</dbReference>
<dbReference type="GO" id="GO:0000976">
    <property type="term" value="F:transcription cis-regulatory region binding"/>
    <property type="evidence" value="ECO:0007669"/>
    <property type="project" value="TreeGrafter"/>
</dbReference>
<dbReference type="Proteomes" id="UP000008635">
    <property type="component" value="Chromosome"/>
</dbReference>
<dbReference type="CDD" id="cd17574">
    <property type="entry name" value="REC_OmpR"/>
    <property type="match status" value="1"/>
</dbReference>
<evidence type="ECO:0000256" key="1">
    <source>
        <dbReference type="ARBA" id="ARBA00022553"/>
    </source>
</evidence>
<dbReference type="GO" id="GO:0005829">
    <property type="term" value="C:cytosol"/>
    <property type="evidence" value="ECO:0007669"/>
    <property type="project" value="TreeGrafter"/>
</dbReference>
<dbReference type="PROSITE" id="PS50110">
    <property type="entry name" value="RESPONSE_REGULATORY"/>
    <property type="match status" value="1"/>
</dbReference>
<keyword evidence="2" id="KW-0902">Two-component regulatory system</keyword>
<accession>E8U8S4</accession>
<evidence type="ECO:0000256" key="3">
    <source>
        <dbReference type="ARBA" id="ARBA00023015"/>
    </source>
</evidence>
<dbReference type="Pfam" id="PF00072">
    <property type="entry name" value="Response_reg"/>
    <property type="match status" value="1"/>
</dbReference>
<evidence type="ECO:0000256" key="6">
    <source>
        <dbReference type="PROSITE-ProRule" id="PRU00169"/>
    </source>
</evidence>
<dbReference type="STRING" id="709986.Deima_1815"/>
<name>E8U8S4_DEIML</name>
<dbReference type="HOGENOM" id="CLU_000445_69_17_0"/>
<dbReference type="eggNOG" id="COG0745">
    <property type="taxonomic scope" value="Bacteria"/>
</dbReference>
<dbReference type="InterPro" id="IPR039420">
    <property type="entry name" value="WalR-like"/>
</dbReference>
<dbReference type="PANTHER" id="PTHR48111:SF1">
    <property type="entry name" value="TWO-COMPONENT RESPONSE REGULATOR ORR33"/>
    <property type="match status" value="1"/>
</dbReference>
<sequence length="119" mass="12975">MSAPHLLLVDDERQILELLELTLTMNGFMVSTAQSGAEAVDLAAQRHFDLILLDVVMTPCDGFETARQLRARPGCPPIVFLTGLGGDDERQRGLDLGAAYLVKPFRPAQLLDTIRATLA</sequence>
<dbReference type="SMART" id="SM00448">
    <property type="entry name" value="REC"/>
    <property type="match status" value="1"/>
</dbReference>
<dbReference type="GO" id="GO:0006355">
    <property type="term" value="P:regulation of DNA-templated transcription"/>
    <property type="evidence" value="ECO:0007669"/>
    <property type="project" value="TreeGrafter"/>
</dbReference>
<evidence type="ECO:0000259" key="7">
    <source>
        <dbReference type="PROSITE" id="PS50110"/>
    </source>
</evidence>
<gene>
    <name evidence="8" type="ordered locus">Deima_1815</name>
</gene>
<evidence type="ECO:0000256" key="5">
    <source>
        <dbReference type="ARBA" id="ARBA00023163"/>
    </source>
</evidence>
<protein>
    <submittedName>
        <fullName evidence="8">Response regulator receiver protein</fullName>
    </submittedName>
</protein>
<dbReference type="RefSeq" id="WP_013556968.1">
    <property type="nucleotide sequence ID" value="NC_014958.1"/>
</dbReference>
<dbReference type="SUPFAM" id="SSF52172">
    <property type="entry name" value="CheY-like"/>
    <property type="match status" value="1"/>
</dbReference>
<dbReference type="OrthoDB" id="72486at2"/>
<keyword evidence="5" id="KW-0804">Transcription</keyword>
<keyword evidence="1 6" id="KW-0597">Phosphoprotein</keyword>
<dbReference type="AlphaFoldDB" id="E8U8S4"/>
<reference evidence="9" key="2">
    <citation type="submission" date="2011-01" db="EMBL/GenBank/DDBJ databases">
        <title>The complete genome of Deinococcus maricopensis DSM 21211.</title>
        <authorList>
            <consortium name="US DOE Joint Genome Institute (JGI-PGF)"/>
            <person name="Lucas S."/>
            <person name="Copeland A."/>
            <person name="Lapidus A."/>
            <person name="Goodwin L."/>
            <person name="Pitluck S."/>
            <person name="Kyrpides N."/>
            <person name="Mavromatis K."/>
            <person name="Pagani I."/>
            <person name="Ivanova N."/>
            <person name="Ovchinnikova G."/>
            <person name="Zeytun A."/>
            <person name="Detter J.C."/>
            <person name="Han C."/>
            <person name="Land M."/>
            <person name="Hauser L."/>
            <person name="Markowitz V."/>
            <person name="Cheng J.-F."/>
            <person name="Hugenholtz P."/>
            <person name="Woyke T."/>
            <person name="Wu D."/>
            <person name="Pukall R."/>
            <person name="Gehrich-Schroeter G."/>
            <person name="Brambilla E."/>
            <person name="Klenk H.-P."/>
            <person name="Eisen J.A."/>
        </authorList>
    </citation>
    <scope>NUCLEOTIDE SEQUENCE [LARGE SCALE GENOMIC DNA]</scope>
    <source>
        <strain evidence="9">DSM 21211 / LMG 22137 / NRRL B-23946 / LB-34</strain>
    </source>
</reference>
<dbReference type="GO" id="GO:0032993">
    <property type="term" value="C:protein-DNA complex"/>
    <property type="evidence" value="ECO:0007669"/>
    <property type="project" value="TreeGrafter"/>
</dbReference>
<dbReference type="InterPro" id="IPR011006">
    <property type="entry name" value="CheY-like_superfamily"/>
</dbReference>
<evidence type="ECO:0000313" key="9">
    <source>
        <dbReference type="Proteomes" id="UP000008635"/>
    </source>
</evidence>
<evidence type="ECO:0000313" key="8">
    <source>
        <dbReference type="EMBL" id="ADV67463.1"/>
    </source>
</evidence>
<organism evidence="8 9">
    <name type="scientific">Deinococcus maricopensis (strain DSM 21211 / LMG 22137 / NRRL B-23946 / LB-34)</name>
    <dbReference type="NCBI Taxonomy" id="709986"/>
    <lineage>
        <taxon>Bacteria</taxon>
        <taxon>Thermotogati</taxon>
        <taxon>Deinococcota</taxon>
        <taxon>Deinococci</taxon>
        <taxon>Deinococcales</taxon>
        <taxon>Deinococcaceae</taxon>
        <taxon>Deinococcus</taxon>
    </lineage>
</organism>
<evidence type="ECO:0000256" key="4">
    <source>
        <dbReference type="ARBA" id="ARBA00023125"/>
    </source>
</evidence>
<proteinExistence type="predicted"/>
<dbReference type="GO" id="GO:0000156">
    <property type="term" value="F:phosphorelay response regulator activity"/>
    <property type="evidence" value="ECO:0007669"/>
    <property type="project" value="TreeGrafter"/>
</dbReference>
<dbReference type="KEGG" id="dmr:Deima_1815"/>
<evidence type="ECO:0000256" key="2">
    <source>
        <dbReference type="ARBA" id="ARBA00023012"/>
    </source>
</evidence>